<evidence type="ECO:0000256" key="1">
    <source>
        <dbReference type="SAM" id="SignalP"/>
    </source>
</evidence>
<keyword evidence="4" id="KW-1185">Reference proteome</keyword>
<name>A0ABN8VSK1_9BACT</name>
<protein>
    <submittedName>
        <fullName evidence="3">FGE-sulfatase domain-containing protein</fullName>
    </submittedName>
</protein>
<feature type="signal peptide" evidence="1">
    <location>
        <begin position="1"/>
        <end position="25"/>
    </location>
</feature>
<sequence length="284" mass="31908">MRATHLIQALGMVALCLLGAACASAPPSVHINDMAVIPAGPFTMGLNIDNEYGWGDTDEQPVHTVYLDAYAIDFYEVTAQQFAEFLNAAPEKASRFIELRDAVTVEKVGGRFRARPGLERHPVNRVSWYGADAYCRWVGKRLPTEAEWEKAARGTDGRLFPWGNAFPDNDRVTFRRSFATLGFGVMEPVDGLLAGRSPYGLHHMAGNVWEWVGDWYAPAYYEMSPPRNPTGPERGESRVLRGGNWYFKAYYLRTTYRFNEHPDVFKVWQGFRCAATPLRGGETG</sequence>
<dbReference type="Pfam" id="PF03781">
    <property type="entry name" value="FGE-sulfatase"/>
    <property type="match status" value="1"/>
</dbReference>
<feature type="domain" description="Sulfatase-modifying factor enzyme-like" evidence="2">
    <location>
        <begin position="32"/>
        <end position="274"/>
    </location>
</feature>
<gene>
    <name evidence="3" type="ORF">NSPWAT_0030</name>
</gene>
<keyword evidence="1" id="KW-0732">Signal</keyword>
<evidence type="ECO:0000313" key="4">
    <source>
        <dbReference type="Proteomes" id="UP001157733"/>
    </source>
</evidence>
<dbReference type="Proteomes" id="UP001157733">
    <property type="component" value="Chromosome"/>
</dbReference>
<dbReference type="PANTHER" id="PTHR23150">
    <property type="entry name" value="SULFATASE MODIFYING FACTOR 1, 2"/>
    <property type="match status" value="1"/>
</dbReference>
<dbReference type="InterPro" id="IPR016187">
    <property type="entry name" value="CTDL_fold"/>
</dbReference>
<dbReference type="InterPro" id="IPR051043">
    <property type="entry name" value="Sulfatase_Mod_Factor_Kinase"/>
</dbReference>
<organism evidence="3 4">
    <name type="scientific">Nitrospina watsonii</name>
    <dbReference type="NCBI Taxonomy" id="1323948"/>
    <lineage>
        <taxon>Bacteria</taxon>
        <taxon>Pseudomonadati</taxon>
        <taxon>Nitrospinota/Tectimicrobiota group</taxon>
        <taxon>Nitrospinota</taxon>
        <taxon>Nitrospinia</taxon>
        <taxon>Nitrospinales</taxon>
        <taxon>Nitrospinaceae</taxon>
        <taxon>Nitrospina</taxon>
    </lineage>
</organism>
<proteinExistence type="predicted"/>
<feature type="chain" id="PRO_5045352233" evidence="1">
    <location>
        <begin position="26"/>
        <end position="284"/>
    </location>
</feature>
<dbReference type="EMBL" id="OX336137">
    <property type="protein sequence ID" value="CAI2716890.1"/>
    <property type="molecule type" value="Genomic_DNA"/>
</dbReference>
<dbReference type="Gene3D" id="3.90.1580.10">
    <property type="entry name" value="paralog of FGE (formylglycine-generating enzyme)"/>
    <property type="match status" value="1"/>
</dbReference>
<dbReference type="PANTHER" id="PTHR23150:SF19">
    <property type="entry name" value="FORMYLGLYCINE-GENERATING ENZYME"/>
    <property type="match status" value="1"/>
</dbReference>
<dbReference type="RefSeq" id="WP_282009875.1">
    <property type="nucleotide sequence ID" value="NZ_OX336137.1"/>
</dbReference>
<dbReference type="PROSITE" id="PS51257">
    <property type="entry name" value="PROKAR_LIPOPROTEIN"/>
    <property type="match status" value="1"/>
</dbReference>
<dbReference type="SUPFAM" id="SSF56436">
    <property type="entry name" value="C-type lectin-like"/>
    <property type="match status" value="1"/>
</dbReference>
<evidence type="ECO:0000313" key="3">
    <source>
        <dbReference type="EMBL" id="CAI2716890.1"/>
    </source>
</evidence>
<dbReference type="InterPro" id="IPR005532">
    <property type="entry name" value="SUMF_dom"/>
</dbReference>
<evidence type="ECO:0000259" key="2">
    <source>
        <dbReference type="Pfam" id="PF03781"/>
    </source>
</evidence>
<accession>A0ABN8VSK1</accession>
<reference evidence="3 4" key="1">
    <citation type="submission" date="2022-09" db="EMBL/GenBank/DDBJ databases">
        <authorList>
            <person name="Kop L."/>
        </authorList>
    </citation>
    <scope>NUCLEOTIDE SEQUENCE [LARGE SCALE GENOMIC DNA]</scope>
    <source>
        <strain evidence="3 4">347</strain>
    </source>
</reference>
<dbReference type="InterPro" id="IPR042095">
    <property type="entry name" value="SUMF_sf"/>
</dbReference>